<dbReference type="Proteomes" id="UP000622890">
    <property type="component" value="Unassembled WGS sequence"/>
</dbReference>
<dbReference type="Pfam" id="PF05932">
    <property type="entry name" value="CesT"/>
    <property type="match status" value="1"/>
</dbReference>
<dbReference type="Gene3D" id="3.30.1460.10">
    <property type="match status" value="1"/>
</dbReference>
<protein>
    <submittedName>
        <fullName evidence="2">CesT family type III secretion system chaperone</fullName>
    </submittedName>
</protein>
<evidence type="ECO:0000256" key="1">
    <source>
        <dbReference type="SAM" id="MobiDB-lite"/>
    </source>
</evidence>
<dbReference type="GO" id="GO:0030254">
    <property type="term" value="P:protein secretion by the type III secretion system"/>
    <property type="evidence" value="ECO:0007669"/>
    <property type="project" value="InterPro"/>
</dbReference>
<dbReference type="InterPro" id="IPR010261">
    <property type="entry name" value="Tir_chaperone"/>
</dbReference>
<accession>A0A934SRY5</accession>
<dbReference type="EMBL" id="JAEPBG010000002">
    <property type="protein sequence ID" value="MBK4734061.1"/>
    <property type="molecule type" value="Genomic_DNA"/>
</dbReference>
<comment type="caution">
    <text evidence="2">The sequence shown here is derived from an EMBL/GenBank/DDBJ whole genome shotgun (WGS) entry which is preliminary data.</text>
</comment>
<dbReference type="RefSeq" id="WP_200590840.1">
    <property type="nucleotide sequence ID" value="NZ_JAEPBG010000002.1"/>
</dbReference>
<name>A0A934SRY5_9BURK</name>
<keyword evidence="3" id="KW-1185">Reference proteome</keyword>
<feature type="compositionally biased region" description="Basic and acidic residues" evidence="1">
    <location>
        <begin position="129"/>
        <end position="140"/>
    </location>
</feature>
<gene>
    <name evidence="2" type="ORF">JJB74_05510</name>
</gene>
<reference evidence="2" key="1">
    <citation type="submission" date="2021-01" db="EMBL/GenBank/DDBJ databases">
        <title>Genome sequence of strain Noviherbaspirillum sp. DKR-6.</title>
        <authorList>
            <person name="Chaudhary D.K."/>
        </authorList>
    </citation>
    <scope>NUCLEOTIDE SEQUENCE</scope>
    <source>
        <strain evidence="2">DKR-6</strain>
    </source>
</reference>
<dbReference type="SUPFAM" id="SSF69635">
    <property type="entry name" value="Type III secretory system chaperone-like"/>
    <property type="match status" value="1"/>
</dbReference>
<feature type="region of interest" description="Disordered" evidence="1">
    <location>
        <begin position="129"/>
        <end position="148"/>
    </location>
</feature>
<dbReference type="AlphaFoldDB" id="A0A934SRY5"/>
<evidence type="ECO:0000313" key="2">
    <source>
        <dbReference type="EMBL" id="MBK4734061.1"/>
    </source>
</evidence>
<organism evidence="2 3">
    <name type="scientific">Noviherbaspirillum pedocola</name>
    <dbReference type="NCBI Taxonomy" id="2801341"/>
    <lineage>
        <taxon>Bacteria</taxon>
        <taxon>Pseudomonadati</taxon>
        <taxon>Pseudomonadota</taxon>
        <taxon>Betaproteobacteria</taxon>
        <taxon>Burkholderiales</taxon>
        <taxon>Oxalobacteraceae</taxon>
        <taxon>Noviherbaspirillum</taxon>
    </lineage>
</organism>
<sequence length="148" mass="16062">MTQAFNDDLFIAFAALTDLDAEHLRHGGSFTVDGVECAMLAGRDGANNTLSCQVDFGLPPSERMTATLSSLLELNYLQAPHGACFTIAPGTGHVVYVLNLPISEMSAEDLAAAFEACATQAREWRQHHFLDQTPTEDSRSRMSVMQLA</sequence>
<proteinExistence type="predicted"/>
<evidence type="ECO:0000313" key="3">
    <source>
        <dbReference type="Proteomes" id="UP000622890"/>
    </source>
</evidence>
<dbReference type="CDD" id="cd17020">
    <property type="entry name" value="T3SC_IA_ShcM-like"/>
    <property type="match status" value="1"/>
</dbReference>